<dbReference type="KEGG" id="tdl:TDEL_0A05350"/>
<evidence type="ECO:0000313" key="2">
    <source>
        <dbReference type="EMBL" id="CCE89867.1"/>
    </source>
</evidence>
<dbReference type="AlphaFoldDB" id="G8ZMM3"/>
<dbReference type="eggNOG" id="KOG4690">
    <property type="taxonomic scope" value="Eukaryota"/>
</dbReference>
<dbReference type="Pfam" id="PF09791">
    <property type="entry name" value="Oxidored-like"/>
    <property type="match status" value="1"/>
</dbReference>
<feature type="domain" description="Oxidoreductase-like" evidence="1">
    <location>
        <begin position="72"/>
        <end position="116"/>
    </location>
</feature>
<gene>
    <name evidence="2" type="primary">TDEL0A05350</name>
    <name evidence="2" type="ORF">TDEL_0A05350</name>
</gene>
<dbReference type="PANTHER" id="PTHR21193:SF3">
    <property type="entry name" value="OXIDOREDUCTASE-LIKE DOMAIN-CONTAINING PROTEIN 1"/>
    <property type="match status" value="1"/>
</dbReference>
<evidence type="ECO:0000259" key="1">
    <source>
        <dbReference type="Pfam" id="PF09791"/>
    </source>
</evidence>
<dbReference type="FunCoup" id="G8ZMM3">
    <property type="interactions" value="60"/>
</dbReference>
<proteinExistence type="predicted"/>
<keyword evidence="3" id="KW-1185">Reference proteome</keyword>
<dbReference type="InterPro" id="IPR019180">
    <property type="entry name" value="Oxidoreductase-like_N"/>
</dbReference>
<dbReference type="PANTHER" id="PTHR21193">
    <property type="entry name" value="OXIDOREDUCTASE-LIKE DOMAIN-CONTAINING PROTEIN 1"/>
    <property type="match status" value="1"/>
</dbReference>
<sequence>MHKYKPSGQYILTLYRRSRHLSSSPGCKMTFEGNTEGLRGSPEERMSTVFGGRLKGEAPTSTSRMLAGGAKTIAGVQVPAKPIEPDNCCMSGCVNCVWELFNEDIRNWKSKRKLAASRIKDTNAKWPSDWNPPFALLHLKNVPESLKTEKIKFDKHAKEKKGQSVASLFPTRSKPLPKSVVEAKKRNAAHHPKQAETARKELEELDAEEDQEAWKDIPVYIRAFAEFERKKKLMKEERAATA</sequence>
<dbReference type="RefSeq" id="XP_003679078.1">
    <property type="nucleotide sequence ID" value="XM_003679030.1"/>
</dbReference>
<dbReference type="InterPro" id="IPR039251">
    <property type="entry name" value="OXLD1"/>
</dbReference>
<reference evidence="2 3" key="1">
    <citation type="journal article" date="2011" name="Proc. Natl. Acad. Sci. U.S.A.">
        <title>Evolutionary erosion of yeast sex chromosomes by mating-type switching accidents.</title>
        <authorList>
            <person name="Gordon J.L."/>
            <person name="Armisen D."/>
            <person name="Proux-Wera E."/>
            <person name="Oheigeartaigh S.S."/>
            <person name="Byrne K.P."/>
            <person name="Wolfe K.H."/>
        </authorList>
    </citation>
    <scope>NUCLEOTIDE SEQUENCE [LARGE SCALE GENOMIC DNA]</scope>
    <source>
        <strain evidence="3">ATCC 10662 / CBS 1146 / NBRC 0425 / NCYC 2629 / NRRL Y-866</strain>
    </source>
</reference>
<organism evidence="2 3">
    <name type="scientific">Torulaspora delbrueckii</name>
    <name type="common">Yeast</name>
    <name type="synonym">Candida colliculosa</name>
    <dbReference type="NCBI Taxonomy" id="4950"/>
    <lineage>
        <taxon>Eukaryota</taxon>
        <taxon>Fungi</taxon>
        <taxon>Dikarya</taxon>
        <taxon>Ascomycota</taxon>
        <taxon>Saccharomycotina</taxon>
        <taxon>Saccharomycetes</taxon>
        <taxon>Saccharomycetales</taxon>
        <taxon>Saccharomycetaceae</taxon>
        <taxon>Torulaspora</taxon>
    </lineage>
</organism>
<dbReference type="InParanoid" id="G8ZMM3"/>
<dbReference type="Proteomes" id="UP000005627">
    <property type="component" value="Chromosome 1"/>
</dbReference>
<protein>
    <recommendedName>
        <fullName evidence="1">Oxidoreductase-like domain-containing protein</fullName>
    </recommendedName>
</protein>
<dbReference type="GO" id="GO:0005739">
    <property type="term" value="C:mitochondrion"/>
    <property type="evidence" value="ECO:0007669"/>
    <property type="project" value="TreeGrafter"/>
</dbReference>
<evidence type="ECO:0000313" key="3">
    <source>
        <dbReference type="Proteomes" id="UP000005627"/>
    </source>
</evidence>
<dbReference type="HOGENOM" id="CLU_062297_1_0_1"/>
<dbReference type="OrthoDB" id="10064411at2759"/>
<name>G8ZMM3_TORDE</name>
<dbReference type="GeneID" id="11502815"/>
<dbReference type="EMBL" id="HE616742">
    <property type="protein sequence ID" value="CCE89867.1"/>
    <property type="molecule type" value="Genomic_DNA"/>
</dbReference>
<dbReference type="STRING" id="1076872.G8ZMM3"/>
<accession>G8ZMM3</accession>